<organism evidence="10 11">
    <name type="scientific">Turnera subulata</name>
    <dbReference type="NCBI Taxonomy" id="218843"/>
    <lineage>
        <taxon>Eukaryota</taxon>
        <taxon>Viridiplantae</taxon>
        <taxon>Streptophyta</taxon>
        <taxon>Embryophyta</taxon>
        <taxon>Tracheophyta</taxon>
        <taxon>Spermatophyta</taxon>
        <taxon>Magnoliopsida</taxon>
        <taxon>eudicotyledons</taxon>
        <taxon>Gunneridae</taxon>
        <taxon>Pentapetalae</taxon>
        <taxon>rosids</taxon>
        <taxon>fabids</taxon>
        <taxon>Malpighiales</taxon>
        <taxon>Passifloraceae</taxon>
        <taxon>Turnera</taxon>
    </lineage>
</organism>
<keyword evidence="11" id="KW-1185">Reference proteome</keyword>
<feature type="transmembrane region" description="Helical" evidence="8">
    <location>
        <begin position="357"/>
        <end position="378"/>
    </location>
</feature>
<evidence type="ECO:0000259" key="9">
    <source>
        <dbReference type="Pfam" id="PF13962"/>
    </source>
</evidence>
<evidence type="ECO:0000256" key="4">
    <source>
        <dbReference type="ARBA" id="ARBA00022989"/>
    </source>
</evidence>
<feature type="repeat" description="ANK" evidence="7">
    <location>
        <begin position="71"/>
        <end position="93"/>
    </location>
</feature>
<reference evidence="10" key="1">
    <citation type="submission" date="2022-02" db="EMBL/GenBank/DDBJ databases">
        <authorList>
            <person name="Henning P.M."/>
            <person name="McCubbin A.G."/>
            <person name="Shore J.S."/>
        </authorList>
    </citation>
    <scope>NUCLEOTIDE SEQUENCE</scope>
    <source>
        <strain evidence="10">F60SS</strain>
        <tissue evidence="10">Leaves</tissue>
    </source>
</reference>
<dbReference type="SUPFAM" id="SSF48403">
    <property type="entry name" value="Ankyrin repeat"/>
    <property type="match status" value="2"/>
</dbReference>
<dbReference type="AlphaFoldDB" id="A0A9Q0G0Z6"/>
<comment type="subcellular location">
    <subcellularLocation>
        <location evidence="1">Membrane</location>
        <topology evidence="1">Multi-pass membrane protein</topology>
    </subcellularLocation>
</comment>
<dbReference type="InterPro" id="IPR036770">
    <property type="entry name" value="Ankyrin_rpt-contain_sf"/>
</dbReference>
<feature type="transmembrane region" description="Helical" evidence="8">
    <location>
        <begin position="300"/>
        <end position="318"/>
    </location>
</feature>
<dbReference type="GO" id="GO:0005886">
    <property type="term" value="C:plasma membrane"/>
    <property type="evidence" value="ECO:0007669"/>
    <property type="project" value="TreeGrafter"/>
</dbReference>
<gene>
    <name evidence="10" type="ORF">Tsubulata_047351</name>
</gene>
<feature type="transmembrane region" description="Helical" evidence="8">
    <location>
        <begin position="807"/>
        <end position="830"/>
    </location>
</feature>
<feature type="repeat" description="ANK" evidence="7">
    <location>
        <begin position="584"/>
        <end position="616"/>
    </location>
</feature>
<evidence type="ECO:0000256" key="5">
    <source>
        <dbReference type="ARBA" id="ARBA00023043"/>
    </source>
</evidence>
<evidence type="ECO:0000256" key="8">
    <source>
        <dbReference type="SAM" id="Phobius"/>
    </source>
</evidence>
<dbReference type="Pfam" id="PF13962">
    <property type="entry name" value="PGG"/>
    <property type="match status" value="2"/>
</dbReference>
<feature type="repeat" description="ANK" evidence="7">
    <location>
        <begin position="516"/>
        <end position="548"/>
    </location>
</feature>
<dbReference type="InterPro" id="IPR002110">
    <property type="entry name" value="Ankyrin_rpt"/>
</dbReference>
<protein>
    <recommendedName>
        <fullName evidence="9">PGG domain-containing protein</fullName>
    </recommendedName>
</protein>
<reference evidence="10" key="2">
    <citation type="journal article" date="2023" name="Plants (Basel)">
        <title>Annotation of the Turnera subulata (Passifloraceae) Draft Genome Reveals the S-Locus Evolved after the Divergence of Turneroideae from Passifloroideae in a Stepwise Manner.</title>
        <authorList>
            <person name="Henning P.M."/>
            <person name="Roalson E.H."/>
            <person name="Mir W."/>
            <person name="McCubbin A.G."/>
            <person name="Shore J.S."/>
        </authorList>
    </citation>
    <scope>NUCLEOTIDE SEQUENCE</scope>
    <source>
        <strain evidence="10">F60SS</strain>
    </source>
</reference>
<feature type="domain" description="PGG" evidence="9">
    <location>
        <begin position="297"/>
        <end position="399"/>
    </location>
</feature>
<evidence type="ECO:0000313" key="11">
    <source>
        <dbReference type="Proteomes" id="UP001141552"/>
    </source>
</evidence>
<feature type="transmembrane region" description="Helical" evidence="8">
    <location>
        <begin position="861"/>
        <end position="883"/>
    </location>
</feature>
<evidence type="ECO:0000256" key="7">
    <source>
        <dbReference type="PROSITE-ProRule" id="PRU00023"/>
    </source>
</evidence>
<feature type="non-terminal residue" evidence="10">
    <location>
        <position position="898"/>
    </location>
</feature>
<feature type="transmembrane region" description="Helical" evidence="8">
    <location>
        <begin position="414"/>
        <end position="436"/>
    </location>
</feature>
<dbReference type="SMART" id="SM00248">
    <property type="entry name" value="ANK"/>
    <property type="match status" value="13"/>
</dbReference>
<keyword evidence="6 8" id="KW-0472">Membrane</keyword>
<dbReference type="PROSITE" id="PS50088">
    <property type="entry name" value="ANK_REPEAT"/>
    <property type="match status" value="5"/>
</dbReference>
<feature type="domain" description="PGG" evidence="9">
    <location>
        <begin position="748"/>
        <end position="848"/>
    </location>
</feature>
<dbReference type="PANTHER" id="PTHR24186:SF56">
    <property type="entry name" value="PGG DOMAIN-CONTAINING PROTEIN"/>
    <property type="match status" value="1"/>
</dbReference>
<evidence type="ECO:0000256" key="3">
    <source>
        <dbReference type="ARBA" id="ARBA00022737"/>
    </source>
</evidence>
<name>A0A9Q0G0Z6_9ROSI</name>
<dbReference type="Proteomes" id="UP001141552">
    <property type="component" value="Unassembled WGS sequence"/>
</dbReference>
<dbReference type="InterPro" id="IPR026961">
    <property type="entry name" value="PGG_dom"/>
</dbReference>
<keyword evidence="4 8" id="KW-1133">Transmembrane helix</keyword>
<dbReference type="Gene3D" id="1.25.40.20">
    <property type="entry name" value="Ankyrin repeat-containing domain"/>
    <property type="match status" value="4"/>
</dbReference>
<evidence type="ECO:0000256" key="1">
    <source>
        <dbReference type="ARBA" id="ARBA00004141"/>
    </source>
</evidence>
<evidence type="ECO:0000256" key="2">
    <source>
        <dbReference type="ARBA" id="ARBA00022692"/>
    </source>
</evidence>
<evidence type="ECO:0000256" key="6">
    <source>
        <dbReference type="ARBA" id="ARBA00023136"/>
    </source>
</evidence>
<dbReference type="Pfam" id="PF12796">
    <property type="entry name" value="Ank_2"/>
    <property type="match status" value="4"/>
</dbReference>
<dbReference type="EMBL" id="JAKUCV010003158">
    <property type="protein sequence ID" value="KAJ4839961.1"/>
    <property type="molecule type" value="Genomic_DNA"/>
</dbReference>
<keyword evidence="2 8" id="KW-0812">Transmembrane</keyword>
<feature type="repeat" description="ANK" evidence="7">
    <location>
        <begin position="550"/>
        <end position="571"/>
    </location>
</feature>
<dbReference type="PROSITE" id="PS50297">
    <property type="entry name" value="ANK_REP_REGION"/>
    <property type="match status" value="4"/>
</dbReference>
<keyword evidence="5 7" id="KW-0040">ANK repeat</keyword>
<dbReference type="OrthoDB" id="1932267at2759"/>
<keyword evidence="3" id="KW-0677">Repeat</keyword>
<feature type="repeat" description="ANK" evidence="7">
    <location>
        <begin position="139"/>
        <end position="171"/>
    </location>
</feature>
<dbReference type="PANTHER" id="PTHR24186">
    <property type="entry name" value="PROTEIN PHOSPHATASE 1 REGULATORY SUBUNIT"/>
    <property type="match status" value="1"/>
</dbReference>
<feature type="transmembrane region" description="Helical" evidence="8">
    <location>
        <begin position="385"/>
        <end position="402"/>
    </location>
</feature>
<sequence>NRMDIKLFEASQTGDIDYLSRILREQPLILNNVALFSTQNPLHTASLAGHVDFVKNILMLKPEFAPEINQDGFTPMHFAAANGHIEIVKELLQADPGLCRVQGKERKTPLHFAAIKGRTEILSAMLSACPDCVQDVTVQGETALYLAVKYNQFEAIRVLVEKIREMDKEDVFRVKDEQGNTILHLATGRKQRQVIELFLASGNISSGFIEVNAINHSGLTAFDMLLIYPSEAGDREIAEILQGAGAMKARDINPPPDSTLHSVTVNIPNSGETFRISQPDYLVEYFKFKKGRDSPSDARTALLVIAVLVATATFQVGVSPPGGFWQDTHIPDQSNSTGSTISEAHFAGNSILATSKPVAFCLIVFSNSIGLTVSLYMINVLTSRFPLQLELQICMAAMFFTYNTSVIDISADQVKLYVILTTAILSVFTPIVVRWIRLYAKRNIIKTMDMGLFEAAQTGNVDFLQQLLRENPISFCNFALLSAENPLNIACTMGHVDFVKEFIRLKPEFSKEVNQEGISPMHIAAANGHVEIVRELMIVDSRLCLLDGRAKKTPLHYAAIKGRVEVIKEMLLGCPDCIEMVTVQRETALHLAVRNGHFEATKVLMDWVRENNKEDMLNMKDELGNTVLHLAAWKKQRQASFPISLFPVMELLLGTKSHGPRSLEVNAINQNGLTALDVLRMFPSEAGDAEIVEILQGAGGMRARDVIPQVTPDHQTLNSPTRPDTNRSQSTTLVEYFKFKRGRDSPSEARGTLLLIATFIATTTFQVGVNPPGGFWQDTNIADNSNSTSNQAHIAGQAVLATTNKTAFALLVIFNSIGLNASLYMIYVLTSKFPLQFELQICMLAMFCTYNTALPNISQNLFLYVQITTTIMSSALPFVVKFIRRFLKLENTKIRRHT</sequence>
<accession>A0A9Q0G0Z6</accession>
<evidence type="ECO:0000313" key="10">
    <source>
        <dbReference type="EMBL" id="KAJ4839961.1"/>
    </source>
</evidence>
<comment type="caution">
    <text evidence="10">The sequence shown here is derived from an EMBL/GenBank/DDBJ whole genome shotgun (WGS) entry which is preliminary data.</text>
</comment>
<proteinExistence type="predicted"/>